<name>A0A8K0NJ22_9HYPO</name>
<comment type="caution">
    <text evidence="2">The sequence shown here is derived from an EMBL/GenBank/DDBJ whole genome shotgun (WGS) entry which is preliminary data.</text>
</comment>
<dbReference type="Proteomes" id="UP000811619">
    <property type="component" value="Unassembled WGS sequence"/>
</dbReference>
<feature type="compositionally biased region" description="Acidic residues" evidence="1">
    <location>
        <begin position="9"/>
        <end position="18"/>
    </location>
</feature>
<dbReference type="EMBL" id="SRPY01000722">
    <property type="protein sequence ID" value="KAG5918659.1"/>
    <property type="molecule type" value="Genomic_DNA"/>
</dbReference>
<organism evidence="2 3">
    <name type="scientific">Claviceps africana</name>
    <dbReference type="NCBI Taxonomy" id="83212"/>
    <lineage>
        <taxon>Eukaryota</taxon>
        <taxon>Fungi</taxon>
        <taxon>Dikarya</taxon>
        <taxon>Ascomycota</taxon>
        <taxon>Pezizomycotina</taxon>
        <taxon>Sordariomycetes</taxon>
        <taxon>Hypocreomycetidae</taxon>
        <taxon>Hypocreales</taxon>
        <taxon>Clavicipitaceae</taxon>
        <taxon>Claviceps</taxon>
    </lineage>
</organism>
<evidence type="ECO:0000313" key="3">
    <source>
        <dbReference type="Proteomes" id="UP000811619"/>
    </source>
</evidence>
<feature type="region of interest" description="Disordered" evidence="1">
    <location>
        <begin position="1"/>
        <end position="22"/>
    </location>
</feature>
<reference evidence="2" key="1">
    <citation type="journal article" date="2020" name="bioRxiv">
        <title>Whole genome comparisons of ergot fungi reveals the divergence and evolution of species within the genus Claviceps are the result of varying mechanisms driving genome evolution and host range expansion.</title>
        <authorList>
            <person name="Wyka S.A."/>
            <person name="Mondo S.J."/>
            <person name="Liu M."/>
            <person name="Dettman J."/>
            <person name="Nalam V."/>
            <person name="Broders K.D."/>
        </authorList>
    </citation>
    <scope>NUCLEOTIDE SEQUENCE</scope>
    <source>
        <strain evidence="2">CCC 489</strain>
    </source>
</reference>
<proteinExistence type="predicted"/>
<evidence type="ECO:0000256" key="1">
    <source>
        <dbReference type="SAM" id="MobiDB-lite"/>
    </source>
</evidence>
<protein>
    <submittedName>
        <fullName evidence="2">Uncharacterized protein</fullName>
    </submittedName>
</protein>
<dbReference type="AlphaFoldDB" id="A0A8K0NJ22"/>
<evidence type="ECO:0000313" key="2">
    <source>
        <dbReference type="EMBL" id="KAG5918659.1"/>
    </source>
</evidence>
<sequence length="93" mass="10496">MALQKRIDDDDDENENEECFPGSKGYLQRLRQGIVPSARGPTFHNRNKASADAIVPRGEQYQRLSVPDDCGQYSRLHYRTLFVLEGRVAAADA</sequence>
<keyword evidence="3" id="KW-1185">Reference proteome</keyword>
<gene>
    <name evidence="2" type="ORF">E4U42_006783</name>
</gene>
<accession>A0A8K0NJ22</accession>